<dbReference type="RefSeq" id="WP_273847424.1">
    <property type="nucleotide sequence ID" value="NZ_JAQQWT010000026.1"/>
</dbReference>
<dbReference type="Gene3D" id="3.40.50.1980">
    <property type="entry name" value="Nitrogenase molybdenum iron protein domain"/>
    <property type="match status" value="2"/>
</dbReference>
<dbReference type="InterPro" id="IPR050902">
    <property type="entry name" value="ABC_Transporter_SBP"/>
</dbReference>
<comment type="similarity">
    <text evidence="1">Belongs to the bacterial solute-binding protein 8 family.</text>
</comment>
<dbReference type="EMBL" id="JBHLTR010000018">
    <property type="protein sequence ID" value="MFC0560241.1"/>
    <property type="molecule type" value="Genomic_DNA"/>
</dbReference>
<protein>
    <submittedName>
        <fullName evidence="4">ABC transporter substrate-binding protein</fullName>
    </submittedName>
</protein>
<dbReference type="CDD" id="cd01148">
    <property type="entry name" value="TroA_a"/>
    <property type="match status" value="1"/>
</dbReference>
<dbReference type="Pfam" id="PF01497">
    <property type="entry name" value="Peripla_BP_2"/>
    <property type="match status" value="1"/>
</dbReference>
<comment type="caution">
    <text evidence="4">The sequence shown here is derived from an EMBL/GenBank/DDBJ whole genome shotgun (WGS) entry which is preliminary data.</text>
</comment>
<dbReference type="Proteomes" id="UP001589833">
    <property type="component" value="Unassembled WGS sequence"/>
</dbReference>
<dbReference type="SUPFAM" id="SSF53807">
    <property type="entry name" value="Helical backbone' metal receptor"/>
    <property type="match status" value="1"/>
</dbReference>
<evidence type="ECO:0000313" key="5">
    <source>
        <dbReference type="Proteomes" id="UP001589833"/>
    </source>
</evidence>
<accession>A0ABV6NHV2</accession>
<evidence type="ECO:0000256" key="1">
    <source>
        <dbReference type="ARBA" id="ARBA00008814"/>
    </source>
</evidence>
<dbReference type="InterPro" id="IPR002491">
    <property type="entry name" value="ABC_transptr_periplasmic_BD"/>
</dbReference>
<gene>
    <name evidence="4" type="ORF">ACFFH4_14470</name>
</gene>
<keyword evidence="2" id="KW-0732">Signal</keyword>
<dbReference type="PANTHER" id="PTHR30535">
    <property type="entry name" value="VITAMIN B12-BINDING PROTEIN"/>
    <property type="match status" value="1"/>
</dbReference>
<keyword evidence="5" id="KW-1185">Reference proteome</keyword>
<dbReference type="PROSITE" id="PS50983">
    <property type="entry name" value="FE_B12_PBP"/>
    <property type="match status" value="1"/>
</dbReference>
<evidence type="ECO:0000313" key="4">
    <source>
        <dbReference type="EMBL" id="MFC0560241.1"/>
    </source>
</evidence>
<name>A0ABV6NHV2_9BACI</name>
<feature type="signal peptide" evidence="2">
    <location>
        <begin position="1"/>
        <end position="26"/>
    </location>
</feature>
<organism evidence="4 5">
    <name type="scientific">Halalkalibacter alkalisediminis</name>
    <dbReference type="NCBI Taxonomy" id="935616"/>
    <lineage>
        <taxon>Bacteria</taxon>
        <taxon>Bacillati</taxon>
        <taxon>Bacillota</taxon>
        <taxon>Bacilli</taxon>
        <taxon>Bacillales</taxon>
        <taxon>Bacillaceae</taxon>
        <taxon>Halalkalibacter</taxon>
    </lineage>
</organism>
<dbReference type="PANTHER" id="PTHR30535:SF7">
    <property type="entry name" value="IRON(III) DICITRATE-BINDING PROTEIN"/>
    <property type="match status" value="1"/>
</dbReference>
<evidence type="ECO:0000259" key="3">
    <source>
        <dbReference type="PROSITE" id="PS50983"/>
    </source>
</evidence>
<feature type="domain" description="Fe/B12 periplasmic-binding" evidence="3">
    <location>
        <begin position="68"/>
        <end position="332"/>
    </location>
</feature>
<evidence type="ECO:0000256" key="2">
    <source>
        <dbReference type="SAM" id="SignalP"/>
    </source>
</evidence>
<reference evidence="4 5" key="1">
    <citation type="submission" date="2024-09" db="EMBL/GenBank/DDBJ databases">
        <authorList>
            <person name="Sun Q."/>
            <person name="Mori K."/>
        </authorList>
    </citation>
    <scope>NUCLEOTIDE SEQUENCE [LARGE SCALE GENOMIC DNA]</scope>
    <source>
        <strain evidence="4 5">NCAIM B.02301</strain>
    </source>
</reference>
<sequence length="332" mass="37038">MLKNIRLGFCFSIIFLLITACGVTQGANSSVDTEHKELQEIEKEVSEYAVVEMENNEHDLVFTEAPERAVTLNQHVTEVMLALGLEDSIVGTAYLDDEILPEFKAAYDQIPVLSDQYPSQEVFLAEEPDFAYAGWKSAFREDNVGTVEQLEEFGINAYLHESSSVVGPTIEHIFQDIRNIAKIFNVVERGEALINEMNIELEEIQANIPVNNKPVNIFVYDSGDTAPFTVGQNFLNTIIEMAGATNIFNDIDSNWGEVSWEVVVERDPEVIVIVDYGETTAEEKREQLMNHPALTDVTAILNQEFIVMPLSAAAEGVRVPSALEIIVNGLYE</sequence>
<dbReference type="PROSITE" id="PS51257">
    <property type="entry name" value="PROKAR_LIPOPROTEIN"/>
    <property type="match status" value="1"/>
</dbReference>
<proteinExistence type="inferred from homology"/>
<feature type="chain" id="PRO_5045730136" evidence="2">
    <location>
        <begin position="27"/>
        <end position="332"/>
    </location>
</feature>